<organism evidence="1 2">
    <name type="scientific">Geomesophilobacter sediminis</name>
    <dbReference type="NCBI Taxonomy" id="2798584"/>
    <lineage>
        <taxon>Bacteria</taxon>
        <taxon>Pseudomonadati</taxon>
        <taxon>Thermodesulfobacteriota</taxon>
        <taxon>Desulfuromonadia</taxon>
        <taxon>Geobacterales</taxon>
        <taxon>Geobacteraceae</taxon>
        <taxon>Geomesophilobacter</taxon>
    </lineage>
</organism>
<reference evidence="1" key="1">
    <citation type="submission" date="2020-12" db="EMBL/GenBank/DDBJ databases">
        <title>Geomonas sp. Red875, isolated from river sediment.</title>
        <authorList>
            <person name="Xu Z."/>
            <person name="Zhang Z."/>
            <person name="Masuda Y."/>
            <person name="Itoh H."/>
            <person name="Senoo K."/>
        </authorList>
    </citation>
    <scope>NUCLEOTIDE SEQUENCE</scope>
    <source>
        <strain evidence="1">Red875</strain>
    </source>
</reference>
<accession>A0A8J7S7W2</accession>
<proteinExistence type="predicted"/>
<dbReference type="RefSeq" id="WP_199386094.1">
    <property type="nucleotide sequence ID" value="NZ_JAEMHM010000021.1"/>
</dbReference>
<keyword evidence="2" id="KW-1185">Reference proteome</keyword>
<comment type="caution">
    <text evidence="1">The sequence shown here is derived from an EMBL/GenBank/DDBJ whole genome shotgun (WGS) entry which is preliminary data.</text>
</comment>
<dbReference type="Proteomes" id="UP000636888">
    <property type="component" value="Unassembled WGS sequence"/>
</dbReference>
<evidence type="ECO:0000313" key="1">
    <source>
        <dbReference type="EMBL" id="MBJ6727177.1"/>
    </source>
</evidence>
<name>A0A8J7S7W2_9BACT</name>
<dbReference type="AlphaFoldDB" id="A0A8J7S7W2"/>
<gene>
    <name evidence="1" type="ORF">JFN93_20895</name>
</gene>
<protein>
    <submittedName>
        <fullName evidence="1">Uncharacterized protein</fullName>
    </submittedName>
</protein>
<evidence type="ECO:0000313" key="2">
    <source>
        <dbReference type="Proteomes" id="UP000636888"/>
    </source>
</evidence>
<sequence>MKIVKEGDKSKAVCDTCGLTSVTYRLRDVPFTDDVGIVKNILAGVCDQCGHVVSVPRQCTPKIKAVYEAKKSAEYRLPAHFIDILSLASSKIDDEIGDALSKPLLLYYVHKLNNGEIPAKIIKELLSSELASAPSTKRLSLKITERTERELGDVVQKTGLHSSTELIKGIILKIYEDIVKPKTPKHMKELKTIAATFG</sequence>
<dbReference type="EMBL" id="JAEMHM010000021">
    <property type="protein sequence ID" value="MBJ6727177.1"/>
    <property type="molecule type" value="Genomic_DNA"/>
</dbReference>